<protein>
    <submittedName>
        <fullName evidence="10">SPARC</fullName>
    </submittedName>
</protein>
<dbReference type="PANTHER" id="PTHR13866">
    <property type="entry name" value="SPARC OSTEONECTIN"/>
    <property type="match status" value="1"/>
</dbReference>
<keyword evidence="3 7" id="KW-0732">Signal</keyword>
<evidence type="ECO:0000256" key="6">
    <source>
        <dbReference type="ARBA" id="ARBA00023180"/>
    </source>
</evidence>
<evidence type="ECO:0000256" key="3">
    <source>
        <dbReference type="ARBA" id="ARBA00022729"/>
    </source>
</evidence>
<evidence type="ECO:0000313" key="10">
    <source>
        <dbReference type="RefSeq" id="XP_058977056.1"/>
    </source>
</evidence>
<accession>A0ABM3UU54</accession>
<dbReference type="Gene3D" id="1.10.238.10">
    <property type="entry name" value="EF-hand"/>
    <property type="match status" value="1"/>
</dbReference>
<organism evidence="9 10">
    <name type="scientific">Musca domestica</name>
    <name type="common">House fly</name>
    <dbReference type="NCBI Taxonomy" id="7370"/>
    <lineage>
        <taxon>Eukaryota</taxon>
        <taxon>Metazoa</taxon>
        <taxon>Ecdysozoa</taxon>
        <taxon>Arthropoda</taxon>
        <taxon>Hexapoda</taxon>
        <taxon>Insecta</taxon>
        <taxon>Pterygota</taxon>
        <taxon>Neoptera</taxon>
        <taxon>Endopterygota</taxon>
        <taxon>Diptera</taxon>
        <taxon>Brachycera</taxon>
        <taxon>Muscomorpha</taxon>
        <taxon>Muscoidea</taxon>
        <taxon>Muscidae</taxon>
        <taxon>Musca</taxon>
    </lineage>
</organism>
<evidence type="ECO:0000256" key="2">
    <source>
        <dbReference type="ARBA" id="ARBA00022525"/>
    </source>
</evidence>
<keyword evidence="2" id="KW-0964">Secreted</keyword>
<dbReference type="Gene3D" id="3.30.60.30">
    <property type="match status" value="1"/>
</dbReference>
<feature type="chain" id="PRO_5047046528" evidence="7">
    <location>
        <begin position="38"/>
        <end position="322"/>
    </location>
</feature>
<comment type="subcellular location">
    <subcellularLocation>
        <location evidence="1">Secreted</location>
    </subcellularLocation>
</comment>
<dbReference type="InterPro" id="IPR011992">
    <property type="entry name" value="EF-hand-dom_pair"/>
</dbReference>
<evidence type="ECO:0000256" key="5">
    <source>
        <dbReference type="ARBA" id="ARBA00023157"/>
    </source>
</evidence>
<evidence type="ECO:0000256" key="4">
    <source>
        <dbReference type="ARBA" id="ARBA00022837"/>
    </source>
</evidence>
<keyword evidence="6" id="KW-0325">Glycoprotein</keyword>
<dbReference type="CDD" id="cd01328">
    <property type="entry name" value="FSL_SPARC"/>
    <property type="match status" value="1"/>
</dbReference>
<dbReference type="InterPro" id="IPR036058">
    <property type="entry name" value="Kazal_dom_sf"/>
</dbReference>
<dbReference type="SUPFAM" id="SSF47473">
    <property type="entry name" value="EF-hand"/>
    <property type="match status" value="1"/>
</dbReference>
<dbReference type="Pfam" id="PF10591">
    <property type="entry name" value="SPARC_Ca_bdg"/>
    <property type="match status" value="1"/>
</dbReference>
<name>A0ABM3UU54_MUSDO</name>
<keyword evidence="4" id="KW-0106">Calcium</keyword>
<evidence type="ECO:0000313" key="9">
    <source>
        <dbReference type="Proteomes" id="UP001652621"/>
    </source>
</evidence>
<dbReference type="RefSeq" id="XP_058977056.1">
    <property type="nucleotide sequence ID" value="XM_059121073.1"/>
</dbReference>
<dbReference type="CDD" id="cd16231">
    <property type="entry name" value="EFh_SPARC_like"/>
    <property type="match status" value="1"/>
</dbReference>
<evidence type="ECO:0000259" key="8">
    <source>
        <dbReference type="SMART" id="SM00274"/>
    </source>
</evidence>
<evidence type="ECO:0000256" key="1">
    <source>
        <dbReference type="ARBA" id="ARBA00004613"/>
    </source>
</evidence>
<dbReference type="GeneID" id="101895798"/>
<reference evidence="10" key="1">
    <citation type="submission" date="2025-08" db="UniProtKB">
        <authorList>
            <consortium name="RefSeq"/>
        </authorList>
    </citation>
    <scope>IDENTIFICATION</scope>
    <source>
        <strain evidence="10">Aabys</strain>
        <tissue evidence="10">Whole body</tissue>
    </source>
</reference>
<dbReference type="InterPro" id="IPR003645">
    <property type="entry name" value="Fol_N"/>
</dbReference>
<proteinExistence type="predicted"/>
<dbReference type="PANTHER" id="PTHR13866:SF14">
    <property type="entry name" value="BM-40"/>
    <property type="match status" value="1"/>
</dbReference>
<dbReference type="SMART" id="SM00274">
    <property type="entry name" value="FOLN"/>
    <property type="match status" value="1"/>
</dbReference>
<sequence length="322" mass="37212">MAINIVARCEFSKILKRSMKWSLILLLGLVALAHVRAEVEELDNEDLLEELLDLELDESEEELLRQFEEKNLNKDVERENEIASKLAADTNNILNPVVEIDPCEKMHCGAGRVCHLEGVTAKCICIPECPDEVDARRRVCTNKNETWPSDCSVYQQRCLCDTKDPGCLNPSNTHLHIDYYGECHELKECTEEEMKDFPRRVRDWLFNVMRDLAERDELTEHYMQMELEAETNMTRRWANAAVWKWCDLDGDTDRSVSRHELFPIRAPLMSLEHCIAPFLESCDPNKDHRITLVEWGACLGLDPSDLNERCDDIQKSVPHLLG</sequence>
<dbReference type="SUPFAM" id="SSF100895">
    <property type="entry name" value="Kazal-type serine protease inhibitors"/>
    <property type="match status" value="1"/>
</dbReference>
<dbReference type="InterPro" id="IPR018247">
    <property type="entry name" value="EF_Hand_1_Ca_BS"/>
</dbReference>
<gene>
    <name evidence="10" type="primary">LOC101895798</name>
</gene>
<dbReference type="Proteomes" id="UP001652621">
    <property type="component" value="Unplaced"/>
</dbReference>
<dbReference type="PROSITE" id="PS00018">
    <property type="entry name" value="EF_HAND_1"/>
    <property type="match status" value="1"/>
</dbReference>
<evidence type="ECO:0000256" key="7">
    <source>
        <dbReference type="SAM" id="SignalP"/>
    </source>
</evidence>
<dbReference type="InterPro" id="IPR019577">
    <property type="entry name" value="SPARC/Testican_Ca-bd-dom"/>
</dbReference>
<keyword evidence="5" id="KW-1015">Disulfide bond</keyword>
<dbReference type="InterPro" id="IPR037641">
    <property type="entry name" value="SPARC_FS"/>
</dbReference>
<keyword evidence="9" id="KW-1185">Reference proteome</keyword>
<feature type="signal peptide" evidence="7">
    <location>
        <begin position="1"/>
        <end position="37"/>
    </location>
</feature>
<feature type="domain" description="Follistatin-like" evidence="8">
    <location>
        <begin position="102"/>
        <end position="124"/>
    </location>
</feature>